<sequence>GRCRREILGRPSVAATLPADLSGWWICLPLPHLILIEYSAFACVIVTVFSRIRFDAPFSVFTKTDLFVVRFQTSSRLPNICVTF</sequence>
<feature type="non-terminal residue" evidence="1">
    <location>
        <position position="1"/>
    </location>
</feature>
<gene>
    <name evidence="1" type="ORF">DEA37_0006700</name>
</gene>
<protein>
    <submittedName>
        <fullName evidence="1">Uncharacterized protein</fullName>
    </submittedName>
</protein>
<name>A0A5J4N6D0_9TREM</name>
<dbReference type="EMBL" id="QNGE01007365">
    <property type="protein sequence ID" value="KAA3671063.1"/>
    <property type="molecule type" value="Genomic_DNA"/>
</dbReference>
<accession>A0A5J4N6D0</accession>
<reference evidence="1 2" key="1">
    <citation type="journal article" date="2019" name="Gigascience">
        <title>Whole-genome sequence of the oriental lung fluke Paragonimus westermani.</title>
        <authorList>
            <person name="Oey H."/>
            <person name="Zakrzewski M."/>
            <person name="Narain K."/>
            <person name="Devi K.R."/>
            <person name="Agatsuma T."/>
            <person name="Nawaratna S."/>
            <person name="Gobert G.N."/>
            <person name="Jones M.K."/>
            <person name="Ragan M.A."/>
            <person name="McManus D.P."/>
            <person name="Krause L."/>
        </authorList>
    </citation>
    <scope>NUCLEOTIDE SEQUENCE [LARGE SCALE GENOMIC DNA]</scope>
    <source>
        <strain evidence="1 2">IND2009</strain>
    </source>
</reference>
<comment type="caution">
    <text evidence="1">The sequence shown here is derived from an EMBL/GenBank/DDBJ whole genome shotgun (WGS) entry which is preliminary data.</text>
</comment>
<dbReference type="Proteomes" id="UP000324629">
    <property type="component" value="Unassembled WGS sequence"/>
</dbReference>
<evidence type="ECO:0000313" key="2">
    <source>
        <dbReference type="Proteomes" id="UP000324629"/>
    </source>
</evidence>
<keyword evidence="2" id="KW-1185">Reference proteome</keyword>
<proteinExistence type="predicted"/>
<dbReference type="AlphaFoldDB" id="A0A5J4N6D0"/>
<organism evidence="1 2">
    <name type="scientific">Paragonimus westermani</name>
    <dbReference type="NCBI Taxonomy" id="34504"/>
    <lineage>
        <taxon>Eukaryota</taxon>
        <taxon>Metazoa</taxon>
        <taxon>Spiralia</taxon>
        <taxon>Lophotrochozoa</taxon>
        <taxon>Platyhelminthes</taxon>
        <taxon>Trematoda</taxon>
        <taxon>Digenea</taxon>
        <taxon>Plagiorchiida</taxon>
        <taxon>Troglotremata</taxon>
        <taxon>Troglotrematidae</taxon>
        <taxon>Paragonimus</taxon>
    </lineage>
</organism>
<evidence type="ECO:0000313" key="1">
    <source>
        <dbReference type="EMBL" id="KAA3671063.1"/>
    </source>
</evidence>